<proteinExistence type="predicted"/>
<name>A0A0E9QK99_ANGAN</name>
<protein>
    <submittedName>
        <fullName evidence="1">Uncharacterized protein</fullName>
    </submittedName>
</protein>
<organism evidence="1">
    <name type="scientific">Anguilla anguilla</name>
    <name type="common">European freshwater eel</name>
    <name type="synonym">Muraena anguilla</name>
    <dbReference type="NCBI Taxonomy" id="7936"/>
    <lineage>
        <taxon>Eukaryota</taxon>
        <taxon>Metazoa</taxon>
        <taxon>Chordata</taxon>
        <taxon>Craniata</taxon>
        <taxon>Vertebrata</taxon>
        <taxon>Euteleostomi</taxon>
        <taxon>Actinopterygii</taxon>
        <taxon>Neopterygii</taxon>
        <taxon>Teleostei</taxon>
        <taxon>Anguilliformes</taxon>
        <taxon>Anguillidae</taxon>
        <taxon>Anguilla</taxon>
    </lineage>
</organism>
<dbReference type="EMBL" id="GBXM01092059">
    <property type="protein sequence ID" value="JAH16518.1"/>
    <property type="molecule type" value="Transcribed_RNA"/>
</dbReference>
<dbReference type="AlphaFoldDB" id="A0A0E9QK99"/>
<sequence length="55" mass="6645">MAINKFYFGRKRKFLNWFFILETQNKDSLRMERVRLLPVQVKTGVSPIVQFSPLR</sequence>
<accession>A0A0E9QK99</accession>
<reference evidence="1" key="1">
    <citation type="submission" date="2014-11" db="EMBL/GenBank/DDBJ databases">
        <authorList>
            <person name="Amaro Gonzalez C."/>
        </authorList>
    </citation>
    <scope>NUCLEOTIDE SEQUENCE</scope>
</reference>
<reference evidence="1" key="2">
    <citation type="journal article" date="2015" name="Fish Shellfish Immunol.">
        <title>Early steps in the European eel (Anguilla anguilla)-Vibrio vulnificus interaction in the gills: Role of the RtxA13 toxin.</title>
        <authorList>
            <person name="Callol A."/>
            <person name="Pajuelo D."/>
            <person name="Ebbesson L."/>
            <person name="Teles M."/>
            <person name="MacKenzie S."/>
            <person name="Amaro C."/>
        </authorList>
    </citation>
    <scope>NUCLEOTIDE SEQUENCE</scope>
</reference>
<evidence type="ECO:0000313" key="1">
    <source>
        <dbReference type="EMBL" id="JAH16518.1"/>
    </source>
</evidence>